<dbReference type="EMBL" id="CP035807">
    <property type="protein sequence ID" value="QEN06179.1"/>
    <property type="molecule type" value="Genomic_DNA"/>
</dbReference>
<dbReference type="RefSeq" id="WP_149569413.1">
    <property type="nucleotide sequence ID" value="NZ_CP035807.1"/>
</dbReference>
<feature type="binding site" evidence="7">
    <location>
        <position position="123"/>
    </location>
    <ligand>
        <name>Zn(2+)</name>
        <dbReference type="ChEBI" id="CHEBI:29105"/>
    </ligand>
</feature>
<dbReference type="GO" id="GO:0045892">
    <property type="term" value="P:negative regulation of DNA-templated transcription"/>
    <property type="evidence" value="ECO:0007669"/>
    <property type="project" value="TreeGrafter"/>
</dbReference>
<feature type="binding site" evidence="7">
    <location>
        <position position="82"/>
    </location>
    <ligand>
        <name>Zn(2+)</name>
        <dbReference type="ChEBI" id="CHEBI:29105"/>
    </ligand>
</feature>
<evidence type="ECO:0000256" key="1">
    <source>
        <dbReference type="ARBA" id="ARBA00007957"/>
    </source>
</evidence>
<dbReference type="PANTHER" id="PTHR33202:SF7">
    <property type="entry name" value="FERRIC UPTAKE REGULATION PROTEIN"/>
    <property type="match status" value="1"/>
</dbReference>
<dbReference type="Gene3D" id="3.30.1490.190">
    <property type="match status" value="1"/>
</dbReference>
<evidence type="ECO:0000256" key="4">
    <source>
        <dbReference type="ARBA" id="ARBA00023015"/>
    </source>
</evidence>
<dbReference type="GO" id="GO:0008270">
    <property type="term" value="F:zinc ion binding"/>
    <property type="evidence" value="ECO:0007669"/>
    <property type="project" value="TreeGrafter"/>
</dbReference>
<reference evidence="8 9" key="1">
    <citation type="submission" date="2019-02" db="EMBL/GenBank/DDBJ databases">
        <authorList>
            <person name="Fomenkov A."/>
            <person name="Dubinina G."/>
            <person name="Grabovich M."/>
            <person name="Vincze T."/>
            <person name="Roberts R.J."/>
        </authorList>
    </citation>
    <scope>NUCLEOTIDE SEQUENCE [LARGE SCALE GENOMIC DNA]</scope>
    <source>
        <strain evidence="8 9">P</strain>
    </source>
</reference>
<evidence type="ECO:0000256" key="7">
    <source>
        <dbReference type="PIRSR" id="PIRSR602481-1"/>
    </source>
</evidence>
<dbReference type="CDD" id="cd07153">
    <property type="entry name" value="Fur_like"/>
    <property type="match status" value="1"/>
</dbReference>
<dbReference type="KEGG" id="sper:EW093_16290"/>
<protein>
    <submittedName>
        <fullName evidence="8">Transcriptional repressor</fullName>
    </submittedName>
</protein>
<keyword evidence="3 7" id="KW-0862">Zinc</keyword>
<keyword evidence="4" id="KW-0805">Transcription regulation</keyword>
<dbReference type="GO" id="GO:0000976">
    <property type="term" value="F:transcription cis-regulatory region binding"/>
    <property type="evidence" value="ECO:0007669"/>
    <property type="project" value="TreeGrafter"/>
</dbReference>
<dbReference type="GO" id="GO:0003700">
    <property type="term" value="F:DNA-binding transcription factor activity"/>
    <property type="evidence" value="ECO:0007669"/>
    <property type="project" value="InterPro"/>
</dbReference>
<dbReference type="Gene3D" id="1.10.10.10">
    <property type="entry name" value="Winged helix-like DNA-binding domain superfamily/Winged helix DNA-binding domain"/>
    <property type="match status" value="1"/>
</dbReference>
<gene>
    <name evidence="8" type="ORF">EW093_16290</name>
</gene>
<evidence type="ECO:0000256" key="6">
    <source>
        <dbReference type="ARBA" id="ARBA00023163"/>
    </source>
</evidence>
<organism evidence="8 9">
    <name type="scientific">Thiospirochaeta perfilievii</name>
    <dbReference type="NCBI Taxonomy" id="252967"/>
    <lineage>
        <taxon>Bacteria</taxon>
        <taxon>Pseudomonadati</taxon>
        <taxon>Spirochaetota</taxon>
        <taxon>Spirochaetia</taxon>
        <taxon>Spirochaetales</taxon>
        <taxon>Spirochaetaceae</taxon>
        <taxon>Thiospirochaeta</taxon>
    </lineage>
</organism>
<evidence type="ECO:0000313" key="8">
    <source>
        <dbReference type="EMBL" id="QEN06179.1"/>
    </source>
</evidence>
<reference evidence="8 9" key="2">
    <citation type="submission" date="2019-09" db="EMBL/GenBank/DDBJ databases">
        <title>Complete Genome Sequence and Methylome Analysis of free living Spirochaetas.</title>
        <authorList>
            <person name="Leshcheva N."/>
            <person name="Mikheeva N."/>
        </authorList>
    </citation>
    <scope>NUCLEOTIDE SEQUENCE [LARGE SCALE GENOMIC DNA]</scope>
    <source>
        <strain evidence="8 9">P</strain>
    </source>
</reference>
<accession>A0A5C1QGH5</accession>
<dbReference type="Pfam" id="PF01475">
    <property type="entry name" value="FUR"/>
    <property type="match status" value="1"/>
</dbReference>
<dbReference type="GO" id="GO:1900376">
    <property type="term" value="P:regulation of secondary metabolite biosynthetic process"/>
    <property type="evidence" value="ECO:0007669"/>
    <property type="project" value="TreeGrafter"/>
</dbReference>
<sequence>MVRMTNQRKVILDELMKHVDHPTADEIYVEIRKVLPKVSLGTVYRNLDQMSQQGKILKLEGAGQKRFDPVATPHPHFRCVQCGCVEDIHERVTSPVIDENSQWYKDRSFLGFNLEYYGKCSKCK</sequence>
<keyword evidence="5" id="KW-0238">DNA-binding</keyword>
<keyword evidence="9" id="KW-1185">Reference proteome</keyword>
<dbReference type="PANTHER" id="PTHR33202">
    <property type="entry name" value="ZINC UPTAKE REGULATION PROTEIN"/>
    <property type="match status" value="1"/>
</dbReference>
<keyword evidence="2" id="KW-0678">Repressor</keyword>
<keyword evidence="7" id="KW-0479">Metal-binding</keyword>
<dbReference type="InterPro" id="IPR036388">
    <property type="entry name" value="WH-like_DNA-bd_sf"/>
</dbReference>
<dbReference type="Proteomes" id="UP000323824">
    <property type="component" value="Chromosome"/>
</dbReference>
<evidence type="ECO:0000313" key="9">
    <source>
        <dbReference type="Proteomes" id="UP000323824"/>
    </source>
</evidence>
<evidence type="ECO:0000256" key="5">
    <source>
        <dbReference type="ARBA" id="ARBA00023125"/>
    </source>
</evidence>
<proteinExistence type="inferred from homology"/>
<dbReference type="OrthoDB" id="8659436at2"/>
<dbReference type="InterPro" id="IPR002481">
    <property type="entry name" value="FUR"/>
</dbReference>
<comment type="cofactor">
    <cofactor evidence="7">
        <name>Zn(2+)</name>
        <dbReference type="ChEBI" id="CHEBI:29105"/>
    </cofactor>
    <text evidence="7">Binds 1 zinc ion per subunit.</text>
</comment>
<keyword evidence="6" id="KW-0804">Transcription</keyword>
<dbReference type="AlphaFoldDB" id="A0A5C1QGH5"/>
<feature type="binding site" evidence="7">
    <location>
        <position position="120"/>
    </location>
    <ligand>
        <name>Zn(2+)</name>
        <dbReference type="ChEBI" id="CHEBI:29105"/>
    </ligand>
</feature>
<dbReference type="InterPro" id="IPR036390">
    <property type="entry name" value="WH_DNA-bd_sf"/>
</dbReference>
<evidence type="ECO:0000256" key="3">
    <source>
        <dbReference type="ARBA" id="ARBA00022833"/>
    </source>
</evidence>
<feature type="binding site" evidence="7">
    <location>
        <position position="79"/>
    </location>
    <ligand>
        <name>Zn(2+)</name>
        <dbReference type="ChEBI" id="CHEBI:29105"/>
    </ligand>
</feature>
<evidence type="ECO:0000256" key="2">
    <source>
        <dbReference type="ARBA" id="ARBA00022491"/>
    </source>
</evidence>
<dbReference type="InterPro" id="IPR043135">
    <property type="entry name" value="Fur_C"/>
</dbReference>
<name>A0A5C1QGH5_9SPIO</name>
<comment type="similarity">
    <text evidence="1">Belongs to the Fur family.</text>
</comment>
<dbReference type="SUPFAM" id="SSF46785">
    <property type="entry name" value="Winged helix' DNA-binding domain"/>
    <property type="match status" value="1"/>
</dbReference>